<reference evidence="1" key="2">
    <citation type="submission" date="2013-04" db="UniProtKB">
        <authorList>
            <consortium name="EnsemblPlants"/>
        </authorList>
    </citation>
    <scope>IDENTIFICATION</scope>
</reference>
<dbReference type="Proteomes" id="UP000006038">
    <property type="component" value="Chromosome 8"/>
</dbReference>
<keyword evidence="2" id="KW-1185">Reference proteome</keyword>
<organism evidence="1">
    <name type="scientific">Oryza brachyantha</name>
    <name type="common">malo sina</name>
    <dbReference type="NCBI Taxonomy" id="4533"/>
    <lineage>
        <taxon>Eukaryota</taxon>
        <taxon>Viridiplantae</taxon>
        <taxon>Streptophyta</taxon>
        <taxon>Embryophyta</taxon>
        <taxon>Tracheophyta</taxon>
        <taxon>Spermatophyta</taxon>
        <taxon>Magnoliopsida</taxon>
        <taxon>Liliopsida</taxon>
        <taxon>Poales</taxon>
        <taxon>Poaceae</taxon>
        <taxon>BOP clade</taxon>
        <taxon>Oryzoideae</taxon>
        <taxon>Oryzeae</taxon>
        <taxon>Oryzinae</taxon>
        <taxon>Oryza</taxon>
    </lineage>
</organism>
<proteinExistence type="predicted"/>
<reference evidence="1" key="1">
    <citation type="journal article" date="2013" name="Nat. Commun.">
        <title>Whole-genome sequencing of Oryza brachyantha reveals mechanisms underlying Oryza genome evolution.</title>
        <authorList>
            <person name="Chen J."/>
            <person name="Huang Q."/>
            <person name="Gao D."/>
            <person name="Wang J."/>
            <person name="Lang Y."/>
            <person name="Liu T."/>
            <person name="Li B."/>
            <person name="Bai Z."/>
            <person name="Luis Goicoechea J."/>
            <person name="Liang C."/>
            <person name="Chen C."/>
            <person name="Zhang W."/>
            <person name="Sun S."/>
            <person name="Liao Y."/>
            <person name="Zhang X."/>
            <person name="Yang L."/>
            <person name="Song C."/>
            <person name="Wang M."/>
            <person name="Shi J."/>
            <person name="Liu G."/>
            <person name="Liu J."/>
            <person name="Zhou H."/>
            <person name="Zhou W."/>
            <person name="Yu Q."/>
            <person name="An N."/>
            <person name="Chen Y."/>
            <person name="Cai Q."/>
            <person name="Wang B."/>
            <person name="Liu B."/>
            <person name="Min J."/>
            <person name="Huang Y."/>
            <person name="Wu H."/>
            <person name="Li Z."/>
            <person name="Zhang Y."/>
            <person name="Yin Y."/>
            <person name="Song W."/>
            <person name="Jiang J."/>
            <person name="Jackson S.A."/>
            <person name="Wing R.A."/>
            <person name="Wang J."/>
            <person name="Chen M."/>
        </authorList>
    </citation>
    <scope>NUCLEOTIDE SEQUENCE [LARGE SCALE GENOMIC DNA]</scope>
    <source>
        <strain evidence="1">cv. IRGC 101232</strain>
    </source>
</reference>
<accession>J3MPH4</accession>
<dbReference type="HOGENOM" id="CLU_2444408_0_0_1"/>
<dbReference type="EnsemblPlants" id="OB08G10030.1">
    <property type="protein sequence ID" value="OB08G10030.1"/>
    <property type="gene ID" value="OB08G10030"/>
</dbReference>
<protein>
    <submittedName>
        <fullName evidence="1">Uncharacterized protein</fullName>
    </submittedName>
</protein>
<name>J3MPH4_ORYBR</name>
<evidence type="ECO:0000313" key="2">
    <source>
        <dbReference type="Proteomes" id="UP000006038"/>
    </source>
</evidence>
<sequence length="90" mass="9825">MLLHTTAGGNLFTFACADRGSKLKVGKIVLDSDHTSASRHRSDIKHQDFTLGELGNFPSLLCTFCPHTQQPPKLICIKGPDVSNDSFILN</sequence>
<dbReference type="Gramene" id="OB08G10030.1">
    <property type="protein sequence ID" value="OB08G10030.1"/>
    <property type="gene ID" value="OB08G10030"/>
</dbReference>
<evidence type="ECO:0000313" key="1">
    <source>
        <dbReference type="EnsemblPlants" id="OB08G10030.1"/>
    </source>
</evidence>
<dbReference type="AlphaFoldDB" id="J3MPH4"/>